<dbReference type="CDD" id="cd01060">
    <property type="entry name" value="Membrane-FADS-like"/>
    <property type="match status" value="1"/>
</dbReference>
<reference evidence="4 5" key="1">
    <citation type="submission" date="2019-12" db="EMBL/GenBank/DDBJ databases">
        <title>Paraburkholderia acidiphila 7Q-K02 sp. nov and Paraburkholderia acidisoli DHF22 sp. nov., two strains isolated from forest soil.</title>
        <authorList>
            <person name="Gao Z."/>
            <person name="Qiu L."/>
        </authorList>
    </citation>
    <scope>NUCLEOTIDE SEQUENCE [LARGE SCALE GENOMIC DNA]</scope>
    <source>
        <strain evidence="4 5">7Q-K02</strain>
    </source>
</reference>
<keyword evidence="2" id="KW-0812">Transmembrane</keyword>
<protein>
    <submittedName>
        <fullName evidence="4">Fatty acid desaturase</fullName>
    </submittedName>
</protein>
<keyword evidence="2" id="KW-0472">Membrane</keyword>
<keyword evidence="5" id="KW-1185">Reference proteome</keyword>
<keyword evidence="2" id="KW-1133">Transmembrane helix</keyword>
<feature type="transmembrane region" description="Helical" evidence="2">
    <location>
        <begin position="69"/>
        <end position="87"/>
    </location>
</feature>
<feature type="transmembrane region" description="Helical" evidence="2">
    <location>
        <begin position="229"/>
        <end position="252"/>
    </location>
</feature>
<feature type="domain" description="Fatty acid desaturase" evidence="3">
    <location>
        <begin position="74"/>
        <end position="318"/>
    </location>
</feature>
<dbReference type="InterPro" id="IPR005804">
    <property type="entry name" value="FA_desaturase_dom"/>
</dbReference>
<accession>A0A7Z2J6I6</accession>
<gene>
    <name evidence="4" type="ORF">FAZ97_00400</name>
</gene>
<dbReference type="KEGG" id="pacp:FAZ97_00400"/>
<dbReference type="AlphaFoldDB" id="A0A7Z2J6I6"/>
<proteinExistence type="predicted"/>
<sequence>MESLSAESEALSPTATHAEPAGRTKRAPRPPQPATAARANAGLIAFAFTVLCYQLVGLPLLLHAAGGPTLVLLATLAPVVLATPIHWGLIHEGIHGQLARDRRVNEWLARALSIGLAMPFDAVRFGHLMHHRFTREAFDRPDVHDMHDASGPRWRRRISYYARLMGGLYLAELLLPLLAFMPVRLARDIIERGVGAHGREGVQVQRLFANHAADPVRRSRARRDWLASLALYAASFVLYGKAWPVLLAAMYLRGLWLSVADNLPHYGVALDEPGRSRDFRVPRALGVLLMNHHLHRQHHLHPTLPWTALPALAHAEEAAGMTARAGYLAAALRQFKGLQPGFDPG</sequence>
<dbReference type="OrthoDB" id="5464927at2"/>
<feature type="transmembrane region" description="Helical" evidence="2">
    <location>
        <begin position="41"/>
        <end position="62"/>
    </location>
</feature>
<evidence type="ECO:0000313" key="5">
    <source>
        <dbReference type="Proteomes" id="UP000434209"/>
    </source>
</evidence>
<dbReference type="RefSeq" id="WP_158756675.1">
    <property type="nucleotide sequence ID" value="NZ_CP046909.1"/>
</dbReference>
<dbReference type="Pfam" id="PF00487">
    <property type="entry name" value="FA_desaturase"/>
    <property type="match status" value="1"/>
</dbReference>
<evidence type="ECO:0000313" key="4">
    <source>
        <dbReference type="EMBL" id="QGZ53482.1"/>
    </source>
</evidence>
<feature type="region of interest" description="Disordered" evidence="1">
    <location>
        <begin position="1"/>
        <end position="34"/>
    </location>
</feature>
<feature type="compositionally biased region" description="Low complexity" evidence="1">
    <location>
        <begin position="1"/>
        <end position="12"/>
    </location>
</feature>
<evidence type="ECO:0000256" key="1">
    <source>
        <dbReference type="SAM" id="MobiDB-lite"/>
    </source>
</evidence>
<organism evidence="4 5">
    <name type="scientific">Paraburkholderia acidiphila</name>
    <dbReference type="NCBI Taxonomy" id="2571747"/>
    <lineage>
        <taxon>Bacteria</taxon>
        <taxon>Pseudomonadati</taxon>
        <taxon>Pseudomonadota</taxon>
        <taxon>Betaproteobacteria</taxon>
        <taxon>Burkholderiales</taxon>
        <taxon>Burkholderiaceae</taxon>
        <taxon>Paraburkholderia</taxon>
    </lineage>
</organism>
<dbReference type="EMBL" id="CP046909">
    <property type="protein sequence ID" value="QGZ53482.1"/>
    <property type="molecule type" value="Genomic_DNA"/>
</dbReference>
<dbReference type="GO" id="GO:0006629">
    <property type="term" value="P:lipid metabolic process"/>
    <property type="evidence" value="ECO:0007669"/>
    <property type="project" value="InterPro"/>
</dbReference>
<dbReference type="Proteomes" id="UP000434209">
    <property type="component" value="Chromosome 1"/>
</dbReference>
<name>A0A7Z2J6I6_9BURK</name>
<evidence type="ECO:0000256" key="2">
    <source>
        <dbReference type="SAM" id="Phobius"/>
    </source>
</evidence>
<evidence type="ECO:0000259" key="3">
    <source>
        <dbReference type="Pfam" id="PF00487"/>
    </source>
</evidence>